<feature type="domain" description="Methyltransferase" evidence="2">
    <location>
        <begin position="74"/>
        <end position="168"/>
    </location>
</feature>
<reference evidence="3" key="1">
    <citation type="submission" date="2019-08" db="EMBL/GenBank/DDBJ databases">
        <authorList>
            <person name="Kucharzyk K."/>
            <person name="Murdoch R.W."/>
            <person name="Higgins S."/>
            <person name="Loffler F."/>
        </authorList>
    </citation>
    <scope>NUCLEOTIDE SEQUENCE</scope>
</reference>
<evidence type="ECO:0000256" key="1">
    <source>
        <dbReference type="ARBA" id="ARBA00022679"/>
    </source>
</evidence>
<sequence>MRHCKLDIEALIQQTEHPKPYDRGKDSMWTDPYISEKLLAIHLDPSVEAASRSPKAIEATLDYIQKLVPRGASILDLGCGPGLYTHQLAKRGYEVTGVDFSSVSLDYARQRRDEEGLCITYLKQDYRSLKLDQTYDLIMMIYCDFGALVPEEQHHLASLIKQHLKEGGLFLFDSITEVGIKQMHFNASYSFSKGEGFYSPEPYLCLDRNFHFPDQCAVLEQHFIIFEDGETKLYRFWNHYFSNDQIKALGFSRISRQAGLLYGHGPYNNEEVVFYAVQP</sequence>
<dbReference type="InterPro" id="IPR029063">
    <property type="entry name" value="SAM-dependent_MTases_sf"/>
</dbReference>
<dbReference type="EC" id="2.1.1.222" evidence="3"/>
<keyword evidence="3" id="KW-0830">Ubiquinone</keyword>
<comment type="caution">
    <text evidence="3">The sequence shown here is derived from an EMBL/GenBank/DDBJ whole genome shotgun (WGS) entry which is preliminary data.</text>
</comment>
<keyword evidence="3" id="KW-0489">Methyltransferase</keyword>
<dbReference type="GO" id="GO:0032259">
    <property type="term" value="P:methylation"/>
    <property type="evidence" value="ECO:0007669"/>
    <property type="project" value="UniProtKB-KW"/>
</dbReference>
<evidence type="ECO:0000313" key="3">
    <source>
        <dbReference type="EMBL" id="MPM18648.1"/>
    </source>
</evidence>
<dbReference type="CDD" id="cd02440">
    <property type="entry name" value="AdoMet_MTases"/>
    <property type="match status" value="1"/>
</dbReference>
<dbReference type="Gene3D" id="2.20.25.110">
    <property type="entry name" value="S-adenosyl-L-methionine-dependent methyltransferases"/>
    <property type="match status" value="1"/>
</dbReference>
<organism evidence="3">
    <name type="scientific">bioreactor metagenome</name>
    <dbReference type="NCBI Taxonomy" id="1076179"/>
    <lineage>
        <taxon>unclassified sequences</taxon>
        <taxon>metagenomes</taxon>
        <taxon>ecological metagenomes</taxon>
    </lineage>
</organism>
<dbReference type="GO" id="GO:0102208">
    <property type="term" value="F:2-polyprenyl-6-hydroxyphenol methylase activity"/>
    <property type="evidence" value="ECO:0007669"/>
    <property type="project" value="UniProtKB-EC"/>
</dbReference>
<evidence type="ECO:0000259" key="2">
    <source>
        <dbReference type="Pfam" id="PF13649"/>
    </source>
</evidence>
<dbReference type="PANTHER" id="PTHR43861">
    <property type="entry name" value="TRANS-ACONITATE 2-METHYLTRANSFERASE-RELATED"/>
    <property type="match status" value="1"/>
</dbReference>
<proteinExistence type="predicted"/>
<dbReference type="InterPro" id="IPR041698">
    <property type="entry name" value="Methyltransf_25"/>
</dbReference>
<keyword evidence="1 3" id="KW-0808">Transferase</keyword>
<dbReference type="Pfam" id="PF13649">
    <property type="entry name" value="Methyltransf_25"/>
    <property type="match status" value="1"/>
</dbReference>
<dbReference type="SUPFAM" id="SSF53335">
    <property type="entry name" value="S-adenosyl-L-methionine-dependent methyltransferases"/>
    <property type="match status" value="1"/>
</dbReference>
<gene>
    <name evidence="3" type="primary">ubiG_24</name>
    <name evidence="3" type="ORF">SDC9_65061</name>
</gene>
<dbReference type="AlphaFoldDB" id="A0A644XSC8"/>
<dbReference type="EMBL" id="VSSQ01003024">
    <property type="protein sequence ID" value="MPM18648.1"/>
    <property type="molecule type" value="Genomic_DNA"/>
</dbReference>
<dbReference type="Gene3D" id="3.40.50.150">
    <property type="entry name" value="Vaccinia Virus protein VP39"/>
    <property type="match status" value="1"/>
</dbReference>
<accession>A0A644XSC8</accession>
<protein>
    <submittedName>
        <fullName evidence="3">Ubiquinone biosynthesis O-methyltransferase</fullName>
        <ecNumber evidence="3">2.1.1.222</ecNumber>
    </submittedName>
</protein>
<name>A0A644XSC8_9ZZZZ</name>